<dbReference type="GO" id="GO:0016787">
    <property type="term" value="F:hydrolase activity"/>
    <property type="evidence" value="ECO:0007669"/>
    <property type="project" value="UniProtKB-KW"/>
</dbReference>
<evidence type="ECO:0000256" key="2">
    <source>
        <dbReference type="ARBA" id="ARBA00022475"/>
    </source>
</evidence>
<keyword evidence="10" id="KW-0472">Membrane</keyword>
<dbReference type="PROSITE" id="PS50126">
    <property type="entry name" value="S1"/>
    <property type="match status" value="1"/>
</dbReference>
<dbReference type="KEGG" id="msil:METEAL_40040"/>
<dbReference type="PANTHER" id="PTHR30001:SF1">
    <property type="entry name" value="RIBONUCLEASE E_G-LIKE PROTEIN, CHLOROPLASTIC"/>
    <property type="match status" value="1"/>
</dbReference>
<protein>
    <submittedName>
        <fullName evidence="13">Ribonuclease G</fullName>
    </submittedName>
</protein>
<dbReference type="GO" id="GO:0006364">
    <property type="term" value="P:rRNA processing"/>
    <property type="evidence" value="ECO:0007669"/>
    <property type="project" value="TreeGrafter"/>
</dbReference>
<dbReference type="AlphaFoldDB" id="A0AA48GSF6"/>
<keyword evidence="3" id="KW-0997">Cell inner membrane</keyword>
<keyword evidence="8" id="KW-0460">Magnesium</keyword>
<evidence type="ECO:0000256" key="7">
    <source>
        <dbReference type="ARBA" id="ARBA00022801"/>
    </source>
</evidence>
<evidence type="ECO:0000256" key="1">
    <source>
        <dbReference type="ARBA" id="ARBA00001946"/>
    </source>
</evidence>
<dbReference type="EMBL" id="AP027080">
    <property type="protein sequence ID" value="BDU74830.1"/>
    <property type="molecule type" value="Genomic_DNA"/>
</dbReference>
<name>A0AA48GSF6_9BACT</name>
<evidence type="ECO:0000256" key="8">
    <source>
        <dbReference type="ARBA" id="ARBA00022842"/>
    </source>
</evidence>
<evidence type="ECO:0000313" key="13">
    <source>
        <dbReference type="EMBL" id="BDU74830.1"/>
    </source>
</evidence>
<keyword evidence="6" id="KW-0255">Endonuclease</keyword>
<dbReference type="GO" id="GO:0004519">
    <property type="term" value="F:endonuclease activity"/>
    <property type="evidence" value="ECO:0007669"/>
    <property type="project" value="UniProtKB-KW"/>
</dbReference>
<evidence type="ECO:0000313" key="14">
    <source>
        <dbReference type="Proteomes" id="UP001238179"/>
    </source>
</evidence>
<keyword evidence="2" id="KW-1003">Cell membrane</keyword>
<dbReference type="GO" id="GO:0003723">
    <property type="term" value="F:RNA binding"/>
    <property type="evidence" value="ECO:0007669"/>
    <property type="project" value="UniProtKB-KW"/>
</dbReference>
<evidence type="ECO:0000256" key="3">
    <source>
        <dbReference type="ARBA" id="ARBA00022519"/>
    </source>
</evidence>
<dbReference type="InterPro" id="IPR012340">
    <property type="entry name" value="NA-bd_OB-fold"/>
</dbReference>
<keyword evidence="9" id="KW-0694">RNA-binding</keyword>
<evidence type="ECO:0000256" key="11">
    <source>
        <dbReference type="SAM" id="MobiDB-lite"/>
    </source>
</evidence>
<sequence length="503" mass="56683">MEVRRSLVVNATPLEMRIALLENGQLCELFIERTTQVSQVGDVYKGRVAKLLQGMQSAFVAIGGAKDGFLYLDEPETHRLPSEEVSEEDEGGDSSLEFPALPVTLPPVKEGEEILVQVVKDPIGSKGPRLSRHISFPGRFLVLMPGIEHVGISRKITNPQERERLRNLIKGHALPGEGFIVRTAAIGEKDEDLVSDVAYLRELWADLQASCQNLQAPSLVWKDFRLLQKVLRDLFREEVSSFWVDRDDTYREVVDFVSRLHPEWVGRIKHFTSDLPIFEAFAIEKEIDAARQPKVFLRHGGSIVINQTEALVSVDVNTGKFVGKKDLEETVFLTNMEAIPEVVRQLRLRNLGGIVVIDFIDMMDPAHREAVMKRMQEELERDRNHARAVEISDFGLVEMTRKRTGPSLERLLTSACPHCEGSGRRPSAETVVLGVYREMARQGERLRGAQLRLTLHSELKTALQPDTREGVNQLARALGAHILWQERSDGPVHQIDIEVVPGR</sequence>
<evidence type="ECO:0000256" key="4">
    <source>
        <dbReference type="ARBA" id="ARBA00022722"/>
    </source>
</evidence>
<dbReference type="Pfam" id="PF10150">
    <property type="entry name" value="RNase_E_G"/>
    <property type="match status" value="1"/>
</dbReference>
<proteinExistence type="predicted"/>
<gene>
    <name evidence="13" type="primary">cafA</name>
    <name evidence="13" type="ORF">METEAL_40040</name>
</gene>
<comment type="cofactor">
    <cofactor evidence="1">
        <name>Mg(2+)</name>
        <dbReference type="ChEBI" id="CHEBI:18420"/>
    </cofactor>
</comment>
<dbReference type="InterPro" id="IPR004659">
    <property type="entry name" value="RNase_E/G"/>
</dbReference>
<feature type="region of interest" description="Disordered" evidence="11">
    <location>
        <begin position="79"/>
        <end position="99"/>
    </location>
</feature>
<keyword evidence="5" id="KW-0479">Metal-binding</keyword>
<evidence type="ECO:0000256" key="6">
    <source>
        <dbReference type="ARBA" id="ARBA00022759"/>
    </source>
</evidence>
<dbReference type="GO" id="GO:0046872">
    <property type="term" value="F:metal ion binding"/>
    <property type="evidence" value="ECO:0007669"/>
    <property type="project" value="UniProtKB-KW"/>
</dbReference>
<dbReference type="PANTHER" id="PTHR30001">
    <property type="entry name" value="RIBONUCLEASE"/>
    <property type="match status" value="1"/>
</dbReference>
<keyword evidence="7" id="KW-0378">Hydrolase</keyword>
<dbReference type="Gene3D" id="2.40.50.140">
    <property type="entry name" value="Nucleic acid-binding proteins"/>
    <property type="match status" value="1"/>
</dbReference>
<dbReference type="CDD" id="cd04453">
    <property type="entry name" value="S1_RNase_E"/>
    <property type="match status" value="1"/>
</dbReference>
<keyword evidence="4" id="KW-0540">Nuclease</keyword>
<keyword evidence="14" id="KW-1185">Reference proteome</keyword>
<dbReference type="SUPFAM" id="SSF50249">
    <property type="entry name" value="Nucleic acid-binding proteins"/>
    <property type="match status" value="1"/>
</dbReference>
<dbReference type="InterPro" id="IPR003029">
    <property type="entry name" value="S1_domain"/>
</dbReference>
<evidence type="ECO:0000256" key="10">
    <source>
        <dbReference type="ARBA" id="ARBA00023136"/>
    </source>
</evidence>
<dbReference type="Proteomes" id="UP001238179">
    <property type="component" value="Chromosome"/>
</dbReference>
<evidence type="ECO:0000256" key="9">
    <source>
        <dbReference type="ARBA" id="ARBA00022884"/>
    </source>
</evidence>
<reference evidence="14" key="1">
    <citation type="journal article" date="2023" name="Int. J. Syst. Evol. Microbiol.">
        <title>Mesoterricola silvestris gen. nov., sp. nov., Mesoterricola sediminis sp. nov., Geothrix oryzae sp. nov., Geothrix edaphica sp. nov., Geothrix rubra sp. nov., and Geothrix limicola sp. nov., six novel members of Acidobacteriota isolated from soils.</title>
        <authorList>
            <person name="Itoh H."/>
            <person name="Sugisawa Y."/>
            <person name="Mise K."/>
            <person name="Xu Z."/>
            <person name="Kuniyasu M."/>
            <person name="Ushijima N."/>
            <person name="Kawano K."/>
            <person name="Kobayashi E."/>
            <person name="Shiratori Y."/>
            <person name="Masuda Y."/>
            <person name="Senoo K."/>
        </authorList>
    </citation>
    <scope>NUCLEOTIDE SEQUENCE [LARGE SCALE GENOMIC DNA]</scope>
    <source>
        <strain evidence="14">W79</strain>
    </source>
</reference>
<evidence type="ECO:0000259" key="12">
    <source>
        <dbReference type="PROSITE" id="PS50126"/>
    </source>
</evidence>
<dbReference type="SMART" id="SM00316">
    <property type="entry name" value="S1"/>
    <property type="match status" value="1"/>
</dbReference>
<dbReference type="Gene3D" id="3.40.1260.20">
    <property type="entry name" value="Ribonuclease E, catalytic domain"/>
    <property type="match status" value="1"/>
</dbReference>
<dbReference type="GO" id="GO:0004540">
    <property type="term" value="F:RNA nuclease activity"/>
    <property type="evidence" value="ECO:0007669"/>
    <property type="project" value="InterPro"/>
</dbReference>
<dbReference type="NCBIfam" id="TIGR00757">
    <property type="entry name" value="RNaseEG"/>
    <property type="match status" value="1"/>
</dbReference>
<evidence type="ECO:0000256" key="5">
    <source>
        <dbReference type="ARBA" id="ARBA00022723"/>
    </source>
</evidence>
<dbReference type="RefSeq" id="WP_316413504.1">
    <property type="nucleotide sequence ID" value="NZ_AP027080.1"/>
</dbReference>
<accession>A0AA48GSF6</accession>
<feature type="domain" description="S1 motif" evidence="12">
    <location>
        <begin position="41"/>
        <end position="133"/>
    </location>
</feature>
<dbReference type="GO" id="GO:0005737">
    <property type="term" value="C:cytoplasm"/>
    <property type="evidence" value="ECO:0007669"/>
    <property type="project" value="TreeGrafter"/>
</dbReference>
<dbReference type="InterPro" id="IPR019307">
    <property type="entry name" value="RNA-bd_AU-1/RNase_E/G"/>
</dbReference>
<organism evidence="13 14">
    <name type="scientific">Mesoterricola silvestris</name>
    <dbReference type="NCBI Taxonomy" id="2927979"/>
    <lineage>
        <taxon>Bacteria</taxon>
        <taxon>Pseudomonadati</taxon>
        <taxon>Acidobacteriota</taxon>
        <taxon>Holophagae</taxon>
        <taxon>Holophagales</taxon>
        <taxon>Holophagaceae</taxon>
        <taxon>Mesoterricola</taxon>
    </lineage>
</organism>